<keyword evidence="5 6" id="KW-0539">Nucleus</keyword>
<keyword evidence="4 6" id="KW-0804">Transcription</keyword>
<comment type="similarity">
    <text evidence="2 6">Belongs to the enhancer of polycomb family.</text>
</comment>
<dbReference type="GO" id="GO:0035267">
    <property type="term" value="C:NuA4 histone acetyltransferase complex"/>
    <property type="evidence" value="ECO:0007669"/>
    <property type="project" value="InterPro"/>
</dbReference>
<dbReference type="InterPro" id="IPR019542">
    <property type="entry name" value="Enhancer_polycomb-like_N"/>
</dbReference>
<protein>
    <recommendedName>
        <fullName evidence="6">Enhancer of polycomb-like protein</fullName>
    </recommendedName>
</protein>
<evidence type="ECO:0000256" key="3">
    <source>
        <dbReference type="ARBA" id="ARBA00023015"/>
    </source>
</evidence>
<dbReference type="PANTHER" id="PTHR14898">
    <property type="entry name" value="ENHANCER OF POLYCOMB"/>
    <property type="match status" value="1"/>
</dbReference>
<evidence type="ECO:0000313" key="8">
    <source>
        <dbReference type="EMBL" id="GJN16500.1"/>
    </source>
</evidence>
<name>A0AAV5E1Z6_ELECO</name>
<accession>A0AAV5E1Z6</accession>
<keyword evidence="3 6" id="KW-0805">Transcription regulation</keyword>
<evidence type="ECO:0000256" key="2">
    <source>
        <dbReference type="ARBA" id="ARBA00008035"/>
    </source>
</evidence>
<evidence type="ECO:0000256" key="4">
    <source>
        <dbReference type="ARBA" id="ARBA00023163"/>
    </source>
</evidence>
<gene>
    <name evidence="8" type="primary">gb03499</name>
    <name evidence="8" type="ORF">PR202_gb03499</name>
</gene>
<proteinExistence type="inferred from homology"/>
<evidence type="ECO:0000256" key="5">
    <source>
        <dbReference type="ARBA" id="ARBA00023242"/>
    </source>
</evidence>
<organism evidence="8 9">
    <name type="scientific">Eleusine coracana subsp. coracana</name>
    <dbReference type="NCBI Taxonomy" id="191504"/>
    <lineage>
        <taxon>Eukaryota</taxon>
        <taxon>Viridiplantae</taxon>
        <taxon>Streptophyta</taxon>
        <taxon>Embryophyta</taxon>
        <taxon>Tracheophyta</taxon>
        <taxon>Spermatophyta</taxon>
        <taxon>Magnoliopsida</taxon>
        <taxon>Liliopsida</taxon>
        <taxon>Poales</taxon>
        <taxon>Poaceae</taxon>
        <taxon>PACMAD clade</taxon>
        <taxon>Chloridoideae</taxon>
        <taxon>Cynodonteae</taxon>
        <taxon>Eleusininae</taxon>
        <taxon>Eleusine</taxon>
    </lineage>
</organism>
<evidence type="ECO:0000259" key="7">
    <source>
        <dbReference type="Pfam" id="PF10513"/>
    </source>
</evidence>
<dbReference type="Proteomes" id="UP001054889">
    <property type="component" value="Unassembled WGS sequence"/>
</dbReference>
<comment type="subcellular location">
    <subcellularLocation>
        <location evidence="1 6">Nucleus</location>
    </subcellularLocation>
</comment>
<comment type="caution">
    <text evidence="8">The sequence shown here is derived from an EMBL/GenBank/DDBJ whole genome shotgun (WGS) entry which is preliminary data.</text>
</comment>
<dbReference type="InterPro" id="IPR024943">
    <property type="entry name" value="Enhancer_polycomb"/>
</dbReference>
<dbReference type="GO" id="GO:0005634">
    <property type="term" value="C:nucleus"/>
    <property type="evidence" value="ECO:0007669"/>
    <property type="project" value="UniProtKB-SubCell"/>
</dbReference>
<evidence type="ECO:0000313" key="9">
    <source>
        <dbReference type="Proteomes" id="UP001054889"/>
    </source>
</evidence>
<reference evidence="8" key="1">
    <citation type="journal article" date="2018" name="DNA Res.">
        <title>Multiple hybrid de novo genome assembly of finger millet, an orphan allotetraploid crop.</title>
        <authorList>
            <person name="Hatakeyama M."/>
            <person name="Aluri S."/>
            <person name="Balachadran M.T."/>
            <person name="Sivarajan S.R."/>
            <person name="Patrignani A."/>
            <person name="Gruter S."/>
            <person name="Poveda L."/>
            <person name="Shimizu-Inatsugi R."/>
            <person name="Baeten J."/>
            <person name="Francoijs K.J."/>
            <person name="Nataraja K.N."/>
            <person name="Reddy Y.A.N."/>
            <person name="Phadnis S."/>
            <person name="Ravikumar R.L."/>
            <person name="Schlapbach R."/>
            <person name="Sreeman S.M."/>
            <person name="Shimizu K.K."/>
        </authorList>
    </citation>
    <scope>NUCLEOTIDE SEQUENCE</scope>
</reference>
<sequence length="532" mass="61135">MTPRSLSGPRLPCFGTLPLSPRRVYNETRGLDKVFDLFGLSSGYSRSPYRIVMQFSRHDCILGLQAYPASNKKNAQEIPTPQYDLVDTYERDYTCTFAQPATYIRGRGARTEIGEFIEYDLDNEDEDWLKNYNNEQKNIIPEMLEVLLFKLEMLDHKARERAGIIIPTIVGPIPVILQLNSAMEALQYLSFHYAVFEAVYSYWKSKVVTFFFLRESGGKSLFCGTCRCNIEKIMSNLLKGSACDQTPEEPPVRSAVIRRPENVKRGRGRGRPNLTWEESLKRDLKDWNVVKELAIDRSAWKLAIHVRRNLEQAKREEQKRETMEYEVHFRRLQMKYKHEALFLDGGITHSGLQQVSSQCGSSEDDYADSDDTIMEQPYRPPVAFGHRFTDILVTSSVRLKYELELKRKLHQTAQLFRRVSAMQDPDEPVMLFTRPLDPDKMDISRIRPPADPSIGSGATTLPFRCQGRIGRGGRIIFDRWNTLLQVPIGQQSHFLSLALLDALLSAKRNCRFQVPDVKKAEDASDLLLLSHN</sequence>
<dbReference type="EMBL" id="BQKI01000072">
    <property type="protein sequence ID" value="GJN16500.1"/>
    <property type="molecule type" value="Genomic_DNA"/>
</dbReference>
<dbReference type="Pfam" id="PF10513">
    <property type="entry name" value="EPL1"/>
    <property type="match status" value="1"/>
</dbReference>
<reference evidence="8" key="2">
    <citation type="submission" date="2021-12" db="EMBL/GenBank/DDBJ databases">
        <title>Resequencing data analysis of finger millet.</title>
        <authorList>
            <person name="Hatakeyama M."/>
            <person name="Aluri S."/>
            <person name="Balachadran M.T."/>
            <person name="Sivarajan S.R."/>
            <person name="Poveda L."/>
            <person name="Shimizu-Inatsugi R."/>
            <person name="Schlapbach R."/>
            <person name="Sreeman S.M."/>
            <person name="Shimizu K.K."/>
        </authorList>
    </citation>
    <scope>NUCLEOTIDE SEQUENCE</scope>
</reference>
<feature type="domain" description="Enhancer of polycomb-like N-terminal" evidence="7">
    <location>
        <begin position="66"/>
        <end position="152"/>
    </location>
</feature>
<keyword evidence="9" id="KW-1185">Reference proteome</keyword>
<evidence type="ECO:0000256" key="1">
    <source>
        <dbReference type="ARBA" id="ARBA00004123"/>
    </source>
</evidence>
<dbReference type="GO" id="GO:0006357">
    <property type="term" value="P:regulation of transcription by RNA polymerase II"/>
    <property type="evidence" value="ECO:0007669"/>
    <property type="project" value="InterPro"/>
</dbReference>
<evidence type="ECO:0000256" key="6">
    <source>
        <dbReference type="RuleBase" id="RU361124"/>
    </source>
</evidence>
<dbReference type="AlphaFoldDB" id="A0AAV5E1Z6"/>